<reference evidence="1" key="1">
    <citation type="submission" date="2021-02" db="EMBL/GenBank/DDBJ databases">
        <authorList>
            <person name="Nowell W R."/>
        </authorList>
    </citation>
    <scope>NUCLEOTIDE SEQUENCE</scope>
</reference>
<protein>
    <submittedName>
        <fullName evidence="1">Uncharacterized protein</fullName>
    </submittedName>
</protein>
<dbReference type="Proteomes" id="UP000681722">
    <property type="component" value="Unassembled WGS sequence"/>
</dbReference>
<gene>
    <name evidence="1" type="ORF">GPM918_LOCUS18045</name>
    <name evidence="2" type="ORF">SRO942_LOCUS18043</name>
</gene>
<dbReference type="EMBL" id="CAJNOQ010005115">
    <property type="protein sequence ID" value="CAF1086758.1"/>
    <property type="molecule type" value="Genomic_DNA"/>
</dbReference>
<proteinExistence type="predicted"/>
<keyword evidence="3" id="KW-1185">Reference proteome</keyword>
<name>A0A814N4G6_9BILA</name>
<comment type="caution">
    <text evidence="1">The sequence shown here is derived from an EMBL/GenBank/DDBJ whole genome shotgun (WGS) entry which is preliminary data.</text>
</comment>
<accession>A0A814N4G6</accession>
<evidence type="ECO:0000313" key="1">
    <source>
        <dbReference type="EMBL" id="CAF1086758.1"/>
    </source>
</evidence>
<dbReference type="AlphaFoldDB" id="A0A814N4G6"/>
<evidence type="ECO:0000313" key="2">
    <source>
        <dbReference type="EMBL" id="CAF3852297.1"/>
    </source>
</evidence>
<organism evidence="1 3">
    <name type="scientific">Didymodactylos carnosus</name>
    <dbReference type="NCBI Taxonomy" id="1234261"/>
    <lineage>
        <taxon>Eukaryota</taxon>
        <taxon>Metazoa</taxon>
        <taxon>Spiralia</taxon>
        <taxon>Gnathifera</taxon>
        <taxon>Rotifera</taxon>
        <taxon>Eurotatoria</taxon>
        <taxon>Bdelloidea</taxon>
        <taxon>Philodinida</taxon>
        <taxon>Philodinidae</taxon>
        <taxon>Didymodactylos</taxon>
    </lineage>
</organism>
<evidence type="ECO:0000313" key="3">
    <source>
        <dbReference type="Proteomes" id="UP000663829"/>
    </source>
</evidence>
<dbReference type="Proteomes" id="UP000663829">
    <property type="component" value="Unassembled WGS sequence"/>
</dbReference>
<sequence length="141" mass="15781">MPTRLSTHYCGRWPLSIVTVRQQFRIALSLSTIIYNDGYDSLDKLFTSIFSSMGYYSAQCFSRLDEVRKSFTSKVKKRRLKRAKTTTTTAATNISSSESDDGMPFVLNLNDDSFGDISNNLNALNLSEDDACSDYEPGGDD</sequence>
<dbReference type="EMBL" id="CAJOBC010005116">
    <property type="protein sequence ID" value="CAF3852297.1"/>
    <property type="molecule type" value="Genomic_DNA"/>
</dbReference>